<evidence type="ECO:0000313" key="1">
    <source>
        <dbReference type="Ensembl" id="ENSPSNP00000013584.1"/>
    </source>
</evidence>
<dbReference type="GeneTree" id="ENSGT00410000025651"/>
<name>A0A8C9BQG5_PHOSS</name>
<evidence type="ECO:0000313" key="2">
    <source>
        <dbReference type="Proteomes" id="UP000694554"/>
    </source>
</evidence>
<reference evidence="1" key="2">
    <citation type="submission" date="2025-08" db="UniProtKB">
        <authorList>
            <consortium name="Ensembl"/>
        </authorList>
    </citation>
    <scope>IDENTIFICATION</scope>
</reference>
<dbReference type="Proteomes" id="UP000694554">
    <property type="component" value="Chromosome 20"/>
</dbReference>
<proteinExistence type="predicted"/>
<reference evidence="1" key="1">
    <citation type="submission" date="2019-08" db="EMBL/GenBank/DDBJ databases">
        <title>Phocoena sinus (Vaquita) genome, mPhoSin1, primary haplotype.</title>
        <authorList>
            <person name="Morin P."/>
            <person name="Mountcastle J."/>
            <person name="Fungtammasan C."/>
            <person name="Rhie A."/>
            <person name="Rojas-Bracho L."/>
            <person name="Smith C.R."/>
            <person name="Taylor B.L."/>
            <person name="Gulland F.M.D."/>
            <person name="Musser W."/>
            <person name="Houck M."/>
            <person name="Haase B."/>
            <person name="Paez S."/>
            <person name="Howe K."/>
            <person name="Torrance J."/>
            <person name="Formenti G."/>
            <person name="Phillippy A."/>
            <person name="Ryder O."/>
            <person name="Jarvis E.D."/>
            <person name="Fedrigo O."/>
        </authorList>
    </citation>
    <scope>NUCLEOTIDE SEQUENCE [LARGE SCALE GENOMIC DNA]</scope>
</reference>
<dbReference type="AlphaFoldDB" id="A0A8C9BQG5"/>
<sequence length="267" mass="30456">SGVTRKTYMKYDFKKIQHIIIDEAQNFRSEDGDWYGKAKTITQRDKDCPGILWIFLDYFQTNHMECSGLPALSAQYPRKELTRVVCNAYQIAEYLKHVLQEVRKNPPPNIPLGSLQMLLEAEWAQVVQGTLNIKENLTLNKIATHVADTCKLLFERGYSPKDIAVLVSTTRDVECYKPELLRAMRKIKVVHFTNASNMSGDDIVLDSVRRFSGLERSIVFGIQPKTVEPAILHSSLVCLASRANQQLHILWHHLTTLHSTDYDPPCG</sequence>
<dbReference type="InterPro" id="IPR027417">
    <property type="entry name" value="P-loop_NTPase"/>
</dbReference>
<dbReference type="Ensembl" id="ENSPSNT00000015361.1">
    <property type="protein sequence ID" value="ENSPSNP00000013584.1"/>
    <property type="gene ID" value="ENSPSNG00000010053.1"/>
</dbReference>
<accession>A0A8C9BQG5</accession>
<keyword evidence="2" id="KW-1185">Reference proteome</keyword>
<protein>
    <submittedName>
        <fullName evidence="1">Uncharacterized protein</fullName>
    </submittedName>
</protein>
<dbReference type="SUPFAM" id="SSF52540">
    <property type="entry name" value="P-loop containing nucleoside triphosphate hydrolases"/>
    <property type="match status" value="1"/>
</dbReference>
<organism evidence="1 2">
    <name type="scientific">Phocoena sinus</name>
    <name type="common">Vaquita</name>
    <dbReference type="NCBI Taxonomy" id="42100"/>
    <lineage>
        <taxon>Eukaryota</taxon>
        <taxon>Metazoa</taxon>
        <taxon>Chordata</taxon>
        <taxon>Craniata</taxon>
        <taxon>Vertebrata</taxon>
        <taxon>Euteleostomi</taxon>
        <taxon>Mammalia</taxon>
        <taxon>Eutheria</taxon>
        <taxon>Laurasiatheria</taxon>
        <taxon>Artiodactyla</taxon>
        <taxon>Whippomorpha</taxon>
        <taxon>Cetacea</taxon>
        <taxon>Odontoceti</taxon>
        <taxon>Phocoenidae</taxon>
        <taxon>Phocoena</taxon>
    </lineage>
</organism>
<reference evidence="1" key="3">
    <citation type="submission" date="2025-09" db="UniProtKB">
        <authorList>
            <consortium name="Ensembl"/>
        </authorList>
    </citation>
    <scope>IDENTIFICATION</scope>
</reference>
<dbReference type="Gene3D" id="3.40.50.300">
    <property type="entry name" value="P-loop containing nucleotide triphosphate hydrolases"/>
    <property type="match status" value="1"/>
</dbReference>